<comment type="subcellular location">
    <subcellularLocation>
        <location evidence="1">Cell membrane</location>
        <topology evidence="1">Multi-pass membrane protein</topology>
    </subcellularLocation>
</comment>
<feature type="transmembrane region" description="Helical" evidence="10">
    <location>
        <begin position="241"/>
        <end position="260"/>
    </location>
</feature>
<evidence type="ECO:0000256" key="4">
    <source>
        <dbReference type="ARBA" id="ARBA00022692"/>
    </source>
</evidence>
<evidence type="ECO:0000256" key="5">
    <source>
        <dbReference type="ARBA" id="ARBA00022970"/>
    </source>
</evidence>
<feature type="transmembrane region" description="Helical" evidence="10">
    <location>
        <begin position="537"/>
        <end position="567"/>
    </location>
</feature>
<evidence type="ECO:0000313" key="11">
    <source>
        <dbReference type="EMBL" id="WAX57027.1"/>
    </source>
</evidence>
<feature type="transmembrane region" description="Helical" evidence="10">
    <location>
        <begin position="310"/>
        <end position="327"/>
    </location>
</feature>
<evidence type="ECO:0000256" key="10">
    <source>
        <dbReference type="SAM" id="Phobius"/>
    </source>
</evidence>
<dbReference type="Pfam" id="PF02653">
    <property type="entry name" value="BPD_transp_2"/>
    <property type="match status" value="2"/>
</dbReference>
<evidence type="ECO:0000256" key="7">
    <source>
        <dbReference type="ARBA" id="ARBA00023136"/>
    </source>
</evidence>
<feature type="transmembrane region" description="Helical" evidence="10">
    <location>
        <begin position="456"/>
        <end position="474"/>
    </location>
</feature>
<feature type="transmembrane region" description="Helical" evidence="10">
    <location>
        <begin position="6"/>
        <end position="27"/>
    </location>
</feature>
<feature type="transmembrane region" description="Helical" evidence="10">
    <location>
        <begin position="141"/>
        <end position="161"/>
    </location>
</feature>
<proteinExistence type="inferred from homology"/>
<comment type="similarity">
    <text evidence="8">Belongs to the binding-protein-dependent transport system permease family. LivHM subfamily.</text>
</comment>
<feature type="transmembrane region" description="Helical" evidence="10">
    <location>
        <begin position="34"/>
        <end position="51"/>
    </location>
</feature>
<dbReference type="Proteomes" id="UP001164693">
    <property type="component" value="Chromosome"/>
</dbReference>
<dbReference type="EMBL" id="CP097463">
    <property type="protein sequence ID" value="WAX57027.1"/>
    <property type="molecule type" value="Genomic_DNA"/>
</dbReference>
<feature type="transmembrane region" description="Helical" evidence="10">
    <location>
        <begin position="409"/>
        <end position="435"/>
    </location>
</feature>
<dbReference type="RefSeq" id="WP_269443562.1">
    <property type="nucleotide sequence ID" value="NZ_CP097463.1"/>
</dbReference>
<keyword evidence="2" id="KW-0813">Transport</keyword>
<feature type="region of interest" description="Disordered" evidence="9">
    <location>
        <begin position="615"/>
        <end position="635"/>
    </location>
</feature>
<feature type="transmembrane region" description="Helical" evidence="10">
    <location>
        <begin position="272"/>
        <end position="290"/>
    </location>
</feature>
<keyword evidence="3" id="KW-1003">Cell membrane</keyword>
<dbReference type="InterPro" id="IPR052157">
    <property type="entry name" value="BCAA_transport_permease"/>
</dbReference>
<dbReference type="CDD" id="cd06582">
    <property type="entry name" value="TM_PBP1_LivH_like"/>
    <property type="match status" value="1"/>
</dbReference>
<feature type="transmembrane region" description="Helical" evidence="10">
    <location>
        <begin position="505"/>
        <end position="525"/>
    </location>
</feature>
<keyword evidence="6 10" id="KW-1133">Transmembrane helix</keyword>
<evidence type="ECO:0000256" key="2">
    <source>
        <dbReference type="ARBA" id="ARBA00022448"/>
    </source>
</evidence>
<dbReference type="PANTHER" id="PTHR11795">
    <property type="entry name" value="BRANCHED-CHAIN AMINO ACID TRANSPORT SYSTEM PERMEASE PROTEIN LIVH"/>
    <property type="match status" value="1"/>
</dbReference>
<accession>A0ABY7JWT0</accession>
<evidence type="ECO:0000256" key="9">
    <source>
        <dbReference type="SAM" id="MobiDB-lite"/>
    </source>
</evidence>
<organism evidence="11 12">
    <name type="scientific">Jatrophihabitans cynanchi</name>
    <dbReference type="NCBI Taxonomy" id="2944128"/>
    <lineage>
        <taxon>Bacteria</taxon>
        <taxon>Bacillati</taxon>
        <taxon>Actinomycetota</taxon>
        <taxon>Actinomycetes</taxon>
        <taxon>Jatrophihabitantales</taxon>
        <taxon>Jatrophihabitantaceae</taxon>
        <taxon>Jatrophihabitans</taxon>
    </lineage>
</organism>
<feature type="transmembrane region" description="Helical" evidence="10">
    <location>
        <begin position="573"/>
        <end position="593"/>
    </location>
</feature>
<name>A0ABY7JWT0_9ACTN</name>
<feature type="transmembrane region" description="Helical" evidence="10">
    <location>
        <begin position="192"/>
        <end position="211"/>
    </location>
</feature>
<feature type="transmembrane region" description="Helical" evidence="10">
    <location>
        <begin position="339"/>
        <end position="361"/>
    </location>
</feature>
<feature type="transmembrane region" description="Helical" evidence="10">
    <location>
        <begin position="217"/>
        <end position="234"/>
    </location>
</feature>
<reference evidence="11" key="1">
    <citation type="submission" date="2022-05" db="EMBL/GenBank/DDBJ databases">
        <title>Jatrophihabitans sp. SB3-54 whole genome sequence.</title>
        <authorList>
            <person name="Suh M.K."/>
            <person name="Eom M.K."/>
            <person name="Kim J.S."/>
            <person name="Kim H.S."/>
            <person name="Do H.E."/>
            <person name="Shin Y.K."/>
            <person name="Lee J.-S."/>
        </authorList>
    </citation>
    <scope>NUCLEOTIDE SEQUENCE</scope>
    <source>
        <strain evidence="11">SB3-54</strain>
    </source>
</reference>
<dbReference type="PANTHER" id="PTHR11795:SF450">
    <property type="entry name" value="ABC TRANSPORTER PERMEASE PROTEIN"/>
    <property type="match status" value="1"/>
</dbReference>
<dbReference type="InterPro" id="IPR043428">
    <property type="entry name" value="LivM-like"/>
</dbReference>
<gene>
    <name evidence="11" type="ORF">M6B22_21285</name>
</gene>
<feature type="transmembrane region" description="Helical" evidence="10">
    <location>
        <begin position="57"/>
        <end position="80"/>
    </location>
</feature>
<dbReference type="InterPro" id="IPR001851">
    <property type="entry name" value="ABC_transp_permease"/>
</dbReference>
<protein>
    <submittedName>
        <fullName evidence="11">ABC transporter permease</fullName>
    </submittedName>
</protein>
<evidence type="ECO:0000256" key="3">
    <source>
        <dbReference type="ARBA" id="ARBA00022475"/>
    </source>
</evidence>
<keyword evidence="4 10" id="KW-0812">Transmembrane</keyword>
<evidence type="ECO:0000256" key="8">
    <source>
        <dbReference type="ARBA" id="ARBA00037998"/>
    </source>
</evidence>
<evidence type="ECO:0000256" key="6">
    <source>
        <dbReference type="ARBA" id="ARBA00022989"/>
    </source>
</evidence>
<dbReference type="CDD" id="cd06581">
    <property type="entry name" value="TM_PBP1_LivM_like"/>
    <property type="match status" value="1"/>
</dbReference>
<evidence type="ECO:0000256" key="1">
    <source>
        <dbReference type="ARBA" id="ARBA00004651"/>
    </source>
</evidence>
<keyword evidence="5" id="KW-0029">Amino-acid transport</keyword>
<keyword evidence="12" id="KW-1185">Reference proteome</keyword>
<feature type="transmembrane region" description="Helical" evidence="10">
    <location>
        <begin position="92"/>
        <end position="115"/>
    </location>
</feature>
<sequence length="647" mass="67932">MNAFLAYTFTGLFTGAAYAIAASGLVLTYTTTRVFNLAHGAISMVMAYLYWQLTHQAHLPSLAAVALILLVIAPASGIVIERVMMRDLGDAPVSVSLVVTVGLFVLLIGLAQQFWPSDVGRNVPQFFGFDAVSIGTFRLSYHYILTIVVSAAVAAALYVLLNRTRTGTAMRASVDNKELLQLFGSSADRVSMASWAIGSSLAALAGILLVSVVQLNYYDLTFLVINAFAAAMFGRLQHLPLTYLGAIVLGLGQTYVQGYLPSGELLLGFRDALPTIVLFAVLIFVPQVRLRVGQIRGILAAPVPTRRRTAEVAVGLVIAVTVVGQFLGATNQLRLGDALAFGIVMLSLVLLTGYGGYVSLAQLSFMGIGAAVVCKLDTSSPLAVLAAALIAAAVGALVALPVLRLTGLYLALATFAFAQLMDKLVFQASFMFGFNGSLNAKPVSLFGYRFDNANRYVFLLVVVFTLIAIGLLALRRGPVGRVLIAMRDSPAACGTLGLNQRWFRVGLFSLAAAIAGVGGGLVAGLRGTVSQQDFQALSGLLLLLLAVVCGATSMTGAFLGGLLLMLLPVLQSQFPALGGLEFLIIGVGAVSLGRDPNGLANLLFTAGRAIRRRIPRLSGSGPAGSPADAPVHSTAREQERVISHGLA</sequence>
<evidence type="ECO:0000313" key="12">
    <source>
        <dbReference type="Proteomes" id="UP001164693"/>
    </source>
</evidence>
<feature type="transmembrane region" description="Helical" evidence="10">
    <location>
        <begin position="382"/>
        <end position="403"/>
    </location>
</feature>
<keyword evidence="7 10" id="KW-0472">Membrane</keyword>